<dbReference type="eggNOG" id="COG0534">
    <property type="taxonomic scope" value="Bacteria"/>
</dbReference>
<accession>A0A073IUT7</accession>
<feature type="transmembrane region" description="Helical" evidence="10">
    <location>
        <begin position="292"/>
        <end position="313"/>
    </location>
</feature>
<feature type="transmembrane region" description="Helical" evidence="10">
    <location>
        <begin position="202"/>
        <end position="225"/>
    </location>
</feature>
<dbReference type="PIRSF" id="PIRSF006603">
    <property type="entry name" value="DinF"/>
    <property type="match status" value="1"/>
</dbReference>
<evidence type="ECO:0000313" key="12">
    <source>
        <dbReference type="Proteomes" id="UP000027665"/>
    </source>
</evidence>
<dbReference type="GO" id="GO:0042910">
    <property type="term" value="F:xenobiotic transmembrane transporter activity"/>
    <property type="evidence" value="ECO:0007669"/>
    <property type="project" value="InterPro"/>
</dbReference>
<gene>
    <name evidence="11" type="ORF">EH55_01740</name>
</gene>
<dbReference type="PANTHER" id="PTHR43823:SF3">
    <property type="entry name" value="MULTIDRUG EXPORT PROTEIN MEPA"/>
    <property type="match status" value="1"/>
</dbReference>
<dbReference type="EMBL" id="JMKI01000002">
    <property type="protein sequence ID" value="KEJ93519.1"/>
    <property type="molecule type" value="Genomic_DNA"/>
</dbReference>
<name>A0A073IUT7_9BACT</name>
<evidence type="ECO:0000256" key="9">
    <source>
        <dbReference type="ARBA" id="ARBA00023251"/>
    </source>
</evidence>
<dbReference type="GO" id="GO:0046677">
    <property type="term" value="P:response to antibiotic"/>
    <property type="evidence" value="ECO:0007669"/>
    <property type="project" value="UniProtKB-KW"/>
</dbReference>
<keyword evidence="6 10" id="KW-0812">Transmembrane</keyword>
<dbReference type="RefSeq" id="WP_037974000.1">
    <property type="nucleotide sequence ID" value="NZ_JMKI01000002.1"/>
</dbReference>
<dbReference type="STRING" id="2754.EH55_01740"/>
<dbReference type="Proteomes" id="UP000027665">
    <property type="component" value="Unassembled WGS sequence"/>
</dbReference>
<keyword evidence="4" id="KW-0813">Transport</keyword>
<evidence type="ECO:0000313" key="11">
    <source>
        <dbReference type="EMBL" id="KEJ93519.1"/>
    </source>
</evidence>
<comment type="caution">
    <text evidence="11">The sequence shown here is derived from an EMBL/GenBank/DDBJ whole genome shotgun (WGS) entry which is preliminary data.</text>
</comment>
<reference evidence="11 12" key="1">
    <citation type="submission" date="2014-04" db="EMBL/GenBank/DDBJ databases">
        <title>Draft Genome Sequence of Synergistes jonesii.</title>
        <authorList>
            <person name="Coil D.A."/>
            <person name="Eisen J.A."/>
            <person name="Holland-Moritz H.E."/>
        </authorList>
    </citation>
    <scope>NUCLEOTIDE SEQUENCE [LARGE SCALE GENOMIC DNA]</scope>
    <source>
        <strain evidence="11 12">78-1</strain>
    </source>
</reference>
<comment type="similarity">
    <text evidence="2">Belongs to the multi antimicrobial extrusion (MATE) (TC 2.A.66.1) family. MepA subfamily.</text>
</comment>
<evidence type="ECO:0000256" key="10">
    <source>
        <dbReference type="SAM" id="Phobius"/>
    </source>
</evidence>
<keyword evidence="8 10" id="KW-0472">Membrane</keyword>
<feature type="transmembrane region" description="Helical" evidence="10">
    <location>
        <begin position="179"/>
        <end position="196"/>
    </location>
</feature>
<comment type="subcellular location">
    <subcellularLocation>
        <location evidence="1">Cell membrane</location>
        <topology evidence="1">Multi-pass membrane protein</topology>
    </subcellularLocation>
</comment>
<organism evidence="11 12">
    <name type="scientific">Synergistes jonesii</name>
    <dbReference type="NCBI Taxonomy" id="2754"/>
    <lineage>
        <taxon>Bacteria</taxon>
        <taxon>Thermotogati</taxon>
        <taxon>Synergistota</taxon>
        <taxon>Synergistia</taxon>
        <taxon>Synergistales</taxon>
        <taxon>Synergistaceae</taxon>
        <taxon>Synergistes</taxon>
    </lineage>
</organism>
<feature type="transmembrane region" description="Helical" evidence="10">
    <location>
        <begin position="333"/>
        <end position="354"/>
    </location>
</feature>
<feature type="transmembrane region" description="Helical" evidence="10">
    <location>
        <begin position="108"/>
        <end position="126"/>
    </location>
</feature>
<keyword evidence="9" id="KW-0046">Antibiotic resistance</keyword>
<evidence type="ECO:0000256" key="2">
    <source>
        <dbReference type="ARBA" id="ARBA00008417"/>
    </source>
</evidence>
<feature type="transmembrane region" description="Helical" evidence="10">
    <location>
        <begin position="21"/>
        <end position="44"/>
    </location>
</feature>
<protein>
    <recommendedName>
        <fullName evidence="3">Multidrug export protein MepA</fullName>
    </recommendedName>
</protein>
<feature type="transmembrane region" description="Helical" evidence="10">
    <location>
        <begin position="146"/>
        <end position="167"/>
    </location>
</feature>
<dbReference type="GO" id="GO:0015297">
    <property type="term" value="F:antiporter activity"/>
    <property type="evidence" value="ECO:0007669"/>
    <property type="project" value="InterPro"/>
</dbReference>
<dbReference type="PATRIC" id="fig|2754.20.peg.307"/>
<keyword evidence="12" id="KW-1185">Reference proteome</keyword>
<dbReference type="PANTHER" id="PTHR43823">
    <property type="entry name" value="SPORULATION PROTEIN YKVU"/>
    <property type="match status" value="1"/>
</dbReference>
<dbReference type="InterPro" id="IPR045070">
    <property type="entry name" value="MATE_MepA-like"/>
</dbReference>
<evidence type="ECO:0000256" key="8">
    <source>
        <dbReference type="ARBA" id="ARBA00023136"/>
    </source>
</evidence>
<dbReference type="InterPro" id="IPR051327">
    <property type="entry name" value="MATE_MepA_subfamily"/>
</dbReference>
<dbReference type="OrthoDB" id="3432at2"/>
<evidence type="ECO:0000256" key="7">
    <source>
        <dbReference type="ARBA" id="ARBA00022989"/>
    </source>
</evidence>
<dbReference type="InterPro" id="IPR048279">
    <property type="entry name" value="MdtK-like"/>
</dbReference>
<feature type="transmembrane region" description="Helical" evidence="10">
    <location>
        <begin position="432"/>
        <end position="452"/>
    </location>
</feature>
<dbReference type="GeneID" id="90982409"/>
<dbReference type="AlphaFoldDB" id="A0A073IUT7"/>
<proteinExistence type="inferred from homology"/>
<evidence type="ECO:0000256" key="5">
    <source>
        <dbReference type="ARBA" id="ARBA00022475"/>
    </source>
</evidence>
<sequence length="462" mass="49130">MEFLILHNKNNEKRQEYMTTAPVGPLIVSLALPAVASIMTTAFYNAADAYFVSQIGTSASGAVGIVFAMMAILQAIGFTLGMGAGSVISRALGAGDVQKASRYASTSFFSAMTLGAAVCLFGHISIDSLMRLLGSTPTILPYAKSYAVWILYGAPVICGAFTMNIILRSEGHAAFGMRGLVCGGFLNVALDPIFIFKFGLGISGAAMATLISQCVSFSILLSFFLRRKSDVEINIRKVSLHPKTFFDIVSLGFASFTRQGLASASAAALNIAASAYGDAAVAAMSIVGRVFFLIQAVVIGTGHGFTPVAGYAYGAGDFRRVRSAFWFTVKGEALLMALLAAASYALAPDIIALFRRGDADVIAIGTRAMRFQSLSLLLAPILVTSGMIHQSLGFAWRATLLSCTRNGICFIPLIIVLPRFIGLTGVEVTQTAADFLSFIITVPFLYFFMKMLRAKEKGAKIK</sequence>
<keyword evidence="7 10" id="KW-1133">Transmembrane helix</keyword>
<dbReference type="InterPro" id="IPR002528">
    <property type="entry name" value="MATE_fam"/>
</dbReference>
<evidence type="ECO:0000256" key="1">
    <source>
        <dbReference type="ARBA" id="ARBA00004651"/>
    </source>
</evidence>
<evidence type="ECO:0000256" key="6">
    <source>
        <dbReference type="ARBA" id="ARBA00022692"/>
    </source>
</evidence>
<dbReference type="GO" id="GO:0005886">
    <property type="term" value="C:plasma membrane"/>
    <property type="evidence" value="ECO:0007669"/>
    <property type="project" value="UniProtKB-SubCell"/>
</dbReference>
<feature type="transmembrane region" description="Helical" evidence="10">
    <location>
        <begin position="374"/>
        <end position="396"/>
    </location>
</feature>
<dbReference type="CDD" id="cd13143">
    <property type="entry name" value="MATE_MepA_like"/>
    <property type="match status" value="1"/>
</dbReference>
<keyword evidence="5" id="KW-1003">Cell membrane</keyword>
<evidence type="ECO:0000256" key="4">
    <source>
        <dbReference type="ARBA" id="ARBA00022448"/>
    </source>
</evidence>
<dbReference type="Pfam" id="PF01554">
    <property type="entry name" value="MatE"/>
    <property type="match status" value="2"/>
</dbReference>
<feature type="transmembrane region" description="Helical" evidence="10">
    <location>
        <begin position="64"/>
        <end position="88"/>
    </location>
</feature>
<dbReference type="NCBIfam" id="TIGR00797">
    <property type="entry name" value="matE"/>
    <property type="match status" value="1"/>
</dbReference>
<evidence type="ECO:0000256" key="3">
    <source>
        <dbReference type="ARBA" id="ARBA00022106"/>
    </source>
</evidence>